<evidence type="ECO:0000259" key="2">
    <source>
        <dbReference type="Pfam" id="PF00156"/>
    </source>
</evidence>
<comment type="caution">
    <text evidence="3">The sequence shown here is derived from an EMBL/GenBank/DDBJ whole genome shotgun (WGS) entry which is preliminary data.</text>
</comment>
<name>A0ABX0SD69_9ACTN</name>
<feature type="domain" description="Phosphoribosyltransferase" evidence="2">
    <location>
        <begin position="133"/>
        <end position="222"/>
    </location>
</feature>
<evidence type="ECO:0000313" key="3">
    <source>
        <dbReference type="EMBL" id="NIH56338.1"/>
    </source>
</evidence>
<evidence type="ECO:0000313" key="4">
    <source>
        <dbReference type="Proteomes" id="UP000749311"/>
    </source>
</evidence>
<dbReference type="Gene3D" id="3.40.50.2020">
    <property type="match status" value="1"/>
</dbReference>
<sequence>MSTNERGRMLAECVSAATHLFLGAACPGCGRAGLGVCIACRAALEPAVHRVERPRWPQLPPVVAGGVYKPPLSHLVVAHKERGCWQLAWPLSGLVAAGVRVIAPGETPGIVLVPVPSGAQAVRQRGYDHCLALTQAAGRRLGVPVRRFVRRSRAAGDQADRDRAGRLAAQQDTMVADAVAGRARARIVLVDDIVTTGATCAEAVRALRAAGHEVAGIAVACETVVRGRTHRTSRFGDFSGVDG</sequence>
<proteinExistence type="inferred from homology"/>
<dbReference type="PROSITE" id="PS51257">
    <property type="entry name" value="PROKAR_LIPOPROTEIN"/>
    <property type="match status" value="1"/>
</dbReference>
<dbReference type="RefSeq" id="WP_167165352.1">
    <property type="nucleotide sequence ID" value="NZ_BAAAOO010000002.1"/>
</dbReference>
<gene>
    <name evidence="3" type="ORF">FB473_000983</name>
</gene>
<comment type="similarity">
    <text evidence="1">Belongs to the ComF/GntX family.</text>
</comment>
<dbReference type="Proteomes" id="UP000749311">
    <property type="component" value="Unassembled WGS sequence"/>
</dbReference>
<dbReference type="PANTHER" id="PTHR47505">
    <property type="entry name" value="DNA UTILIZATION PROTEIN YHGH"/>
    <property type="match status" value="1"/>
</dbReference>
<dbReference type="InterPro" id="IPR000836">
    <property type="entry name" value="PRTase_dom"/>
</dbReference>
<dbReference type="SUPFAM" id="SSF53271">
    <property type="entry name" value="PRTase-like"/>
    <property type="match status" value="1"/>
</dbReference>
<accession>A0ABX0SD69</accession>
<reference evidence="3 4" key="1">
    <citation type="submission" date="2020-02" db="EMBL/GenBank/DDBJ databases">
        <title>Sequencing the genomes of 1000 actinobacteria strains.</title>
        <authorList>
            <person name="Klenk H.-P."/>
        </authorList>
    </citation>
    <scope>NUCLEOTIDE SEQUENCE [LARGE SCALE GENOMIC DNA]</scope>
    <source>
        <strain evidence="3 4">DSM 19609</strain>
    </source>
</reference>
<keyword evidence="4" id="KW-1185">Reference proteome</keyword>
<dbReference type="InterPro" id="IPR051910">
    <property type="entry name" value="ComF/GntX_DNA_util-trans"/>
</dbReference>
<protein>
    <submittedName>
        <fullName evidence="3">Amidophosphoribosyltransferase</fullName>
    </submittedName>
</protein>
<evidence type="ECO:0000256" key="1">
    <source>
        <dbReference type="ARBA" id="ARBA00008007"/>
    </source>
</evidence>
<dbReference type="PANTHER" id="PTHR47505:SF1">
    <property type="entry name" value="DNA UTILIZATION PROTEIN YHGH"/>
    <property type="match status" value="1"/>
</dbReference>
<dbReference type="InterPro" id="IPR029057">
    <property type="entry name" value="PRTase-like"/>
</dbReference>
<dbReference type="EMBL" id="JAAMOZ010000001">
    <property type="protein sequence ID" value="NIH56338.1"/>
    <property type="molecule type" value="Genomic_DNA"/>
</dbReference>
<dbReference type="CDD" id="cd06223">
    <property type="entry name" value="PRTases_typeI"/>
    <property type="match status" value="1"/>
</dbReference>
<dbReference type="Pfam" id="PF00156">
    <property type="entry name" value="Pribosyltran"/>
    <property type="match status" value="1"/>
</dbReference>
<organism evidence="3 4">
    <name type="scientific">Brooklawnia cerclae</name>
    <dbReference type="NCBI Taxonomy" id="349934"/>
    <lineage>
        <taxon>Bacteria</taxon>
        <taxon>Bacillati</taxon>
        <taxon>Actinomycetota</taxon>
        <taxon>Actinomycetes</taxon>
        <taxon>Propionibacteriales</taxon>
        <taxon>Propionibacteriaceae</taxon>
        <taxon>Brooklawnia</taxon>
    </lineage>
</organism>